<dbReference type="EMBL" id="VSSQ01030783">
    <property type="protein sequence ID" value="MPM81439.1"/>
    <property type="molecule type" value="Genomic_DNA"/>
</dbReference>
<accession>A0A645CX03</accession>
<name>A0A645CX03_9ZZZZ</name>
<protein>
    <submittedName>
        <fullName evidence="1">Uncharacterized protein</fullName>
    </submittedName>
</protein>
<reference evidence="1" key="1">
    <citation type="submission" date="2019-08" db="EMBL/GenBank/DDBJ databases">
        <authorList>
            <person name="Kucharzyk K."/>
            <person name="Murdoch R.W."/>
            <person name="Higgins S."/>
            <person name="Loffler F."/>
        </authorList>
    </citation>
    <scope>NUCLEOTIDE SEQUENCE</scope>
</reference>
<comment type="caution">
    <text evidence="1">The sequence shown here is derived from an EMBL/GenBank/DDBJ whole genome shotgun (WGS) entry which is preliminary data.</text>
</comment>
<evidence type="ECO:0000313" key="1">
    <source>
        <dbReference type="EMBL" id="MPM81439.1"/>
    </source>
</evidence>
<organism evidence="1">
    <name type="scientific">bioreactor metagenome</name>
    <dbReference type="NCBI Taxonomy" id="1076179"/>
    <lineage>
        <taxon>unclassified sequences</taxon>
        <taxon>metagenomes</taxon>
        <taxon>ecological metagenomes</taxon>
    </lineage>
</organism>
<dbReference type="AlphaFoldDB" id="A0A645CX03"/>
<sequence>MHDRGCAGIFDRFDAGQQKIDMHRHRIVDEGAAALDALEVALRNQRIQRPGDGEARQPVFAADGVFTGETGAGHEARGAFAQRVGQLLVERSRRGFAQFEIEVHHALPVEKLFLQHSKYNKKIGQKQPRDGCFSVEKLLCCYILQAVKLMRESAVSRRTEQPGAEKYGGRGNALLANHFSQTATTFQAKRFIPGIFLSKRSHFSRRLNAGRRRASSEMIFFQ</sequence>
<proteinExistence type="predicted"/>
<gene>
    <name evidence="1" type="ORF">SDC9_128492</name>
</gene>